<evidence type="ECO:0000256" key="1">
    <source>
        <dbReference type="ARBA" id="ARBA00004123"/>
    </source>
</evidence>
<dbReference type="GO" id="GO:0005634">
    <property type="term" value="C:nucleus"/>
    <property type="evidence" value="ECO:0007669"/>
    <property type="project" value="UniProtKB-SubCell"/>
</dbReference>
<dbReference type="PANTHER" id="PTHR24394">
    <property type="entry name" value="ZINC FINGER PROTEIN"/>
    <property type="match status" value="1"/>
</dbReference>
<dbReference type="PROSITE" id="PS00028">
    <property type="entry name" value="ZINC_FINGER_C2H2_1"/>
    <property type="match status" value="5"/>
</dbReference>
<feature type="domain" description="C2H2-type" evidence="9">
    <location>
        <begin position="139"/>
        <end position="166"/>
    </location>
</feature>
<dbReference type="InterPro" id="IPR013087">
    <property type="entry name" value="Znf_C2H2_type"/>
</dbReference>
<dbReference type="SUPFAM" id="SSF57667">
    <property type="entry name" value="beta-beta-alpha zinc fingers"/>
    <property type="match status" value="3"/>
</dbReference>
<dbReference type="PROSITE" id="PS50157">
    <property type="entry name" value="ZINC_FINGER_C2H2_2"/>
    <property type="match status" value="5"/>
</dbReference>
<dbReference type="SMART" id="SM00355">
    <property type="entry name" value="ZnF_C2H2"/>
    <property type="match status" value="5"/>
</dbReference>
<dbReference type="AlphaFoldDB" id="A0A9N9STR1"/>
<evidence type="ECO:0000256" key="4">
    <source>
        <dbReference type="ARBA" id="ARBA00022771"/>
    </source>
</evidence>
<dbReference type="PANTHER" id="PTHR24394:SF29">
    <property type="entry name" value="MYONEURIN"/>
    <property type="match status" value="1"/>
</dbReference>
<organism evidence="10 11">
    <name type="scientific">Diabrotica balteata</name>
    <name type="common">Banded cucumber beetle</name>
    <dbReference type="NCBI Taxonomy" id="107213"/>
    <lineage>
        <taxon>Eukaryota</taxon>
        <taxon>Metazoa</taxon>
        <taxon>Ecdysozoa</taxon>
        <taxon>Arthropoda</taxon>
        <taxon>Hexapoda</taxon>
        <taxon>Insecta</taxon>
        <taxon>Pterygota</taxon>
        <taxon>Neoptera</taxon>
        <taxon>Endopterygota</taxon>
        <taxon>Coleoptera</taxon>
        <taxon>Polyphaga</taxon>
        <taxon>Cucujiformia</taxon>
        <taxon>Chrysomeloidea</taxon>
        <taxon>Chrysomelidae</taxon>
        <taxon>Galerucinae</taxon>
        <taxon>Diabroticina</taxon>
        <taxon>Diabroticites</taxon>
        <taxon>Diabrotica</taxon>
    </lineage>
</organism>
<accession>A0A9N9STR1</accession>
<evidence type="ECO:0000313" key="11">
    <source>
        <dbReference type="Proteomes" id="UP001153709"/>
    </source>
</evidence>
<comment type="subcellular location">
    <subcellularLocation>
        <location evidence="1">Nucleus</location>
    </subcellularLocation>
</comment>
<feature type="region of interest" description="Disordered" evidence="8">
    <location>
        <begin position="1"/>
        <end position="20"/>
    </location>
</feature>
<keyword evidence="4 7" id="KW-0863">Zinc-finger</keyword>
<dbReference type="FunFam" id="3.30.160.60:FF:000100">
    <property type="entry name" value="Zinc finger 45-like"/>
    <property type="match status" value="1"/>
</dbReference>
<sequence length="290" mass="33344">MPDSEVGTSENIQESASVSNVNTCERIKSESDLTSSLNVDLQARTRGRPKSSKKDNEVKQLKSQSKGRNIKFESVIIKVNDQEVFSIPEYPDVKIKVVKGGKHPYMCPKCDLGFWTKTAYEAHQPVHILKKAKQPIKKFRCDICAKEFSKLCDVERHTRVHTGEKPCICNICNKRFQQAHNLSKHLLTHLHIKPFYCEICNKKFGRNDVLRRHLLTHSVDKPVKCSVCHRGFIRHSQLLQHMRRKHPRHPVEDVSESYADPNESDSSETKDDGFDNEPSTSKFKNNSHDK</sequence>
<feature type="domain" description="C2H2-type" evidence="9">
    <location>
        <begin position="105"/>
        <end position="132"/>
    </location>
</feature>
<feature type="domain" description="C2H2-type" evidence="9">
    <location>
        <begin position="195"/>
        <end position="222"/>
    </location>
</feature>
<dbReference type="InterPro" id="IPR036236">
    <property type="entry name" value="Znf_C2H2_sf"/>
</dbReference>
<dbReference type="Gene3D" id="3.30.160.60">
    <property type="entry name" value="Classic Zinc Finger"/>
    <property type="match status" value="4"/>
</dbReference>
<dbReference type="EMBL" id="OU898278">
    <property type="protein sequence ID" value="CAG9831636.1"/>
    <property type="molecule type" value="Genomic_DNA"/>
</dbReference>
<feature type="region of interest" description="Disordered" evidence="8">
    <location>
        <begin position="38"/>
        <end position="64"/>
    </location>
</feature>
<evidence type="ECO:0000256" key="5">
    <source>
        <dbReference type="ARBA" id="ARBA00022833"/>
    </source>
</evidence>
<proteinExistence type="predicted"/>
<keyword evidence="5" id="KW-0862">Zinc</keyword>
<evidence type="ECO:0000256" key="2">
    <source>
        <dbReference type="ARBA" id="ARBA00022723"/>
    </source>
</evidence>
<evidence type="ECO:0000256" key="3">
    <source>
        <dbReference type="ARBA" id="ARBA00022737"/>
    </source>
</evidence>
<evidence type="ECO:0000259" key="9">
    <source>
        <dbReference type="PROSITE" id="PS50157"/>
    </source>
</evidence>
<dbReference type="Pfam" id="PF00096">
    <property type="entry name" value="zf-C2H2"/>
    <property type="match status" value="4"/>
</dbReference>
<keyword evidence="2" id="KW-0479">Metal-binding</keyword>
<feature type="region of interest" description="Disordered" evidence="8">
    <location>
        <begin position="239"/>
        <end position="290"/>
    </location>
</feature>
<keyword evidence="11" id="KW-1185">Reference proteome</keyword>
<dbReference type="OrthoDB" id="6077919at2759"/>
<evidence type="ECO:0000256" key="7">
    <source>
        <dbReference type="PROSITE-ProRule" id="PRU00042"/>
    </source>
</evidence>
<keyword evidence="6" id="KW-0539">Nucleus</keyword>
<dbReference type="Proteomes" id="UP001153709">
    <property type="component" value="Chromosome 3"/>
</dbReference>
<dbReference type="GO" id="GO:0000981">
    <property type="term" value="F:DNA-binding transcription factor activity, RNA polymerase II-specific"/>
    <property type="evidence" value="ECO:0007669"/>
    <property type="project" value="TreeGrafter"/>
</dbReference>
<evidence type="ECO:0000256" key="6">
    <source>
        <dbReference type="ARBA" id="ARBA00023242"/>
    </source>
</evidence>
<feature type="domain" description="C2H2-type" evidence="9">
    <location>
        <begin position="223"/>
        <end position="246"/>
    </location>
</feature>
<reference evidence="10" key="1">
    <citation type="submission" date="2022-01" db="EMBL/GenBank/DDBJ databases">
        <authorList>
            <person name="King R."/>
        </authorList>
    </citation>
    <scope>NUCLEOTIDE SEQUENCE</scope>
</reference>
<dbReference type="FunFam" id="3.30.160.60:FF:000145">
    <property type="entry name" value="Zinc finger protein 574"/>
    <property type="match status" value="2"/>
</dbReference>
<evidence type="ECO:0000256" key="8">
    <source>
        <dbReference type="SAM" id="MobiDB-lite"/>
    </source>
</evidence>
<evidence type="ECO:0000313" key="10">
    <source>
        <dbReference type="EMBL" id="CAG9831636.1"/>
    </source>
</evidence>
<gene>
    <name evidence="10" type="ORF">DIABBA_LOCUS5210</name>
</gene>
<protein>
    <recommendedName>
        <fullName evidence="9">C2H2-type domain-containing protein</fullName>
    </recommendedName>
</protein>
<dbReference type="GO" id="GO:0008270">
    <property type="term" value="F:zinc ion binding"/>
    <property type="evidence" value="ECO:0007669"/>
    <property type="project" value="UniProtKB-KW"/>
</dbReference>
<keyword evidence="3" id="KW-0677">Repeat</keyword>
<feature type="domain" description="C2H2-type" evidence="9">
    <location>
        <begin position="167"/>
        <end position="194"/>
    </location>
</feature>
<name>A0A9N9STR1_DIABA</name>